<feature type="binding site" evidence="7">
    <location>
        <position position="142"/>
    </location>
    <ligand>
        <name>a 1,2-diacyl-sn-glycero-3-phospho-(1'-sn-glycerol)</name>
        <dbReference type="ChEBI" id="CHEBI:64716"/>
    </ligand>
</feature>
<comment type="subcellular location">
    <subcellularLocation>
        <location evidence="7">Cell membrane</location>
        <topology evidence="7">Multi-pass membrane protein</topology>
    </subcellularLocation>
</comment>
<dbReference type="Proteomes" id="UP000217210">
    <property type="component" value="Chromosome"/>
</dbReference>
<dbReference type="NCBIfam" id="TIGR00544">
    <property type="entry name" value="lgt"/>
    <property type="match status" value="1"/>
</dbReference>
<comment type="function">
    <text evidence="7">Catalyzes the transfer of the diacylglyceryl group from phosphatidylglycerol to the sulfhydryl group of the N-terminal cysteine of a prolipoprotein, the first step in the formation of mature lipoproteins.</text>
</comment>
<evidence type="ECO:0000256" key="5">
    <source>
        <dbReference type="ARBA" id="ARBA00022989"/>
    </source>
</evidence>
<keyword evidence="2 7" id="KW-1003">Cell membrane</keyword>
<evidence type="ECO:0000256" key="3">
    <source>
        <dbReference type="ARBA" id="ARBA00022679"/>
    </source>
</evidence>
<dbReference type="InterPro" id="IPR001640">
    <property type="entry name" value="Lgt"/>
</dbReference>
<evidence type="ECO:0000256" key="2">
    <source>
        <dbReference type="ARBA" id="ARBA00022475"/>
    </source>
</evidence>
<dbReference type="PANTHER" id="PTHR30589:SF0">
    <property type="entry name" value="PHOSPHATIDYLGLYCEROL--PROLIPOPROTEIN DIACYLGLYCERYL TRANSFERASE"/>
    <property type="match status" value="1"/>
</dbReference>
<dbReference type="PANTHER" id="PTHR30589">
    <property type="entry name" value="PROLIPOPROTEIN DIACYLGLYCERYL TRANSFERASE"/>
    <property type="match status" value="1"/>
</dbReference>
<dbReference type="GO" id="GO:0005886">
    <property type="term" value="C:plasma membrane"/>
    <property type="evidence" value="ECO:0007669"/>
    <property type="project" value="UniProtKB-SubCell"/>
</dbReference>
<evidence type="ECO:0000256" key="7">
    <source>
        <dbReference type="HAMAP-Rule" id="MF_01147"/>
    </source>
</evidence>
<accession>A0A249L4M6</accession>
<keyword evidence="9" id="KW-1185">Reference proteome</keyword>
<keyword evidence="5 7" id="KW-1133">Transmembrane helix</keyword>
<evidence type="ECO:0000313" key="8">
    <source>
        <dbReference type="EMBL" id="ASY23957.1"/>
    </source>
</evidence>
<keyword evidence="4 7" id="KW-0812">Transmembrane</keyword>
<dbReference type="EC" id="2.5.1.145" evidence="7"/>
<feature type="transmembrane region" description="Helical" evidence="7">
    <location>
        <begin position="240"/>
        <end position="262"/>
    </location>
</feature>
<comment type="caution">
    <text evidence="7">Lacks conserved residue(s) required for the propagation of feature annotation.</text>
</comment>
<keyword evidence="8" id="KW-0449">Lipoprotein</keyword>
<dbReference type="UniPathway" id="UPA00664"/>
<keyword evidence="3 7" id="KW-0808">Transferase</keyword>
<dbReference type="EMBL" id="CP016779">
    <property type="protein sequence ID" value="ASY23957.1"/>
    <property type="molecule type" value="Genomic_DNA"/>
</dbReference>
<name>A0A249L4M6_9ACTN</name>
<feature type="transmembrane region" description="Helical" evidence="7">
    <location>
        <begin position="20"/>
        <end position="38"/>
    </location>
</feature>
<feature type="transmembrane region" description="Helical" evidence="7">
    <location>
        <begin position="97"/>
        <end position="114"/>
    </location>
</feature>
<sequence length="277" mass="30631">MYALIPSPSSSQISIGPATLHYYALCIIAGISVAIWLGRKRYAANGGSADDVSEAAIWAVPFGIIGGRIYHVITSPQQYFGSGGNPVDALRIWQGGLGIWGAISLGAFGAYIYFRTHETTLNFPHFLDALAPGVVIAQAIGRVGNWFNQEVFGKPTSLPWGLEIDLANRPDGYEKFLTFHPTFLYEAIWCLLVAYLLIKLPIFFRKIVKNQGDVFALYVCGYTLGRVWIEAIRIDDANYILGLRLNIWVSFIVIASSVIYLIRSNRRGYLSNTQPAS</sequence>
<dbReference type="GO" id="GO:0008961">
    <property type="term" value="F:phosphatidylglycerol-prolipoprotein diacylglyceryl transferase activity"/>
    <property type="evidence" value="ECO:0007669"/>
    <property type="project" value="UniProtKB-UniRule"/>
</dbReference>
<gene>
    <name evidence="7" type="primary">lgt</name>
    <name evidence="8" type="ORF">B1sIIB91_03415</name>
</gene>
<evidence type="ECO:0000256" key="4">
    <source>
        <dbReference type="ARBA" id="ARBA00022692"/>
    </source>
</evidence>
<feature type="transmembrane region" description="Helical" evidence="7">
    <location>
        <begin position="183"/>
        <end position="202"/>
    </location>
</feature>
<proteinExistence type="inferred from homology"/>
<dbReference type="PROSITE" id="PS01311">
    <property type="entry name" value="LGT"/>
    <property type="match status" value="1"/>
</dbReference>
<evidence type="ECO:0000256" key="1">
    <source>
        <dbReference type="ARBA" id="ARBA00007150"/>
    </source>
</evidence>
<comment type="catalytic activity">
    <reaction evidence="7">
        <text>L-cysteinyl-[prolipoprotein] + a 1,2-diacyl-sn-glycero-3-phospho-(1'-sn-glycerol) = an S-1,2-diacyl-sn-glyceryl-L-cysteinyl-[prolipoprotein] + sn-glycerol 1-phosphate + H(+)</text>
        <dbReference type="Rhea" id="RHEA:56712"/>
        <dbReference type="Rhea" id="RHEA-COMP:14679"/>
        <dbReference type="Rhea" id="RHEA-COMP:14680"/>
        <dbReference type="ChEBI" id="CHEBI:15378"/>
        <dbReference type="ChEBI" id="CHEBI:29950"/>
        <dbReference type="ChEBI" id="CHEBI:57685"/>
        <dbReference type="ChEBI" id="CHEBI:64716"/>
        <dbReference type="ChEBI" id="CHEBI:140658"/>
        <dbReference type="EC" id="2.5.1.145"/>
    </reaction>
</comment>
<reference evidence="8 9" key="1">
    <citation type="submission" date="2016-07" db="EMBL/GenBank/DDBJ databases">
        <title>High microdiversification within the ubiquitous acI lineage of Actinobacteria.</title>
        <authorList>
            <person name="Neuenschwander S.M."/>
            <person name="Salcher M."/>
            <person name="Ghai R."/>
            <person name="Pernthaler J."/>
        </authorList>
    </citation>
    <scope>NUCLEOTIDE SEQUENCE [LARGE SCALE GENOMIC DNA]</scope>
    <source>
        <strain evidence="8">MMS-IIB-91</strain>
    </source>
</reference>
<protein>
    <recommendedName>
        <fullName evidence="7">Phosphatidylglycerol--prolipoprotein diacylglyceryl transferase</fullName>
        <ecNumber evidence="7">2.5.1.145</ecNumber>
    </recommendedName>
</protein>
<keyword evidence="6 7" id="KW-0472">Membrane</keyword>
<dbReference type="AlphaFoldDB" id="A0A249L4M6"/>
<dbReference type="OrthoDB" id="871140at2"/>
<comment type="pathway">
    <text evidence="7">Protein modification; lipoprotein biosynthesis (diacylglyceryl transfer).</text>
</comment>
<evidence type="ECO:0000313" key="9">
    <source>
        <dbReference type="Proteomes" id="UP000217210"/>
    </source>
</evidence>
<dbReference type="GO" id="GO:0042158">
    <property type="term" value="P:lipoprotein biosynthetic process"/>
    <property type="evidence" value="ECO:0007669"/>
    <property type="project" value="UniProtKB-UniRule"/>
</dbReference>
<organism evidence="8 9">
    <name type="scientific">Candidatus Nanopelagicus abundans</name>
    <dbReference type="NCBI Taxonomy" id="1884916"/>
    <lineage>
        <taxon>Bacteria</taxon>
        <taxon>Bacillati</taxon>
        <taxon>Actinomycetota</taxon>
        <taxon>Actinomycetes</taxon>
        <taxon>Candidatus Nanopelagicales</taxon>
        <taxon>Candidatus Nanopelagicaceae</taxon>
        <taxon>Candidatus Nanopelagicus</taxon>
    </lineage>
</organism>
<evidence type="ECO:0000256" key="6">
    <source>
        <dbReference type="ARBA" id="ARBA00023136"/>
    </source>
</evidence>
<dbReference type="HAMAP" id="MF_01147">
    <property type="entry name" value="Lgt"/>
    <property type="match status" value="1"/>
</dbReference>
<dbReference type="RefSeq" id="WP_095688218.1">
    <property type="nucleotide sequence ID" value="NZ_CP016779.1"/>
</dbReference>
<dbReference type="KEGG" id="nab:B1sIIB91_03415"/>
<comment type="similarity">
    <text evidence="1 7">Belongs to the Lgt family.</text>
</comment>
<dbReference type="Pfam" id="PF01790">
    <property type="entry name" value="LGT"/>
    <property type="match status" value="1"/>
</dbReference>